<dbReference type="EMBL" id="GL377741">
    <property type="protein sequence ID" value="EFJ04966.1"/>
    <property type="molecule type" value="Genomic_DNA"/>
</dbReference>
<dbReference type="Gene3D" id="3.20.20.140">
    <property type="entry name" value="Metal-dependent hydrolases"/>
    <property type="match status" value="1"/>
</dbReference>
<evidence type="ECO:0000313" key="3">
    <source>
        <dbReference type="Proteomes" id="UP000001514"/>
    </source>
</evidence>
<dbReference type="SUPFAM" id="SSF117281">
    <property type="entry name" value="Kelch motif"/>
    <property type="match status" value="1"/>
</dbReference>
<dbReference type="HOGENOM" id="CLU_026060_1_1_1"/>
<feature type="region of interest" description="Disordered" evidence="1">
    <location>
        <begin position="352"/>
        <end position="379"/>
    </location>
</feature>
<name>D8TED9_SELML</name>
<proteinExistence type="predicted"/>
<dbReference type="Gene3D" id="2.120.10.80">
    <property type="entry name" value="Kelch-type beta propeller"/>
    <property type="match status" value="3"/>
</dbReference>
<sequence length="530" mass="58386">MPSRLTLGKKSLASACAGTYTWSKPVMKGTHPSPRDSHSSMAVGYKLYVFGGTDGTSPLNHTLCFGYCYQHFGDVPAPREGHSASLIGDNLFMFGRSGKSNDPSEEEYYNDLHVLNTNTFVWKKISTTGVSPISRDSHTCSSYKNCFVVMGGEDGGNAYLNDVHILDTEVKTTGAELMPRAGHTTISHGKYLVVFGGFSDDRKLFNDVHTLDLTTGVWATSNPSGPGPSPRFSLAGDSVNAERGILFFYGGCNEELEALDDMYFLDTEMLREKDPSEPKLSMRKELKRRQQEYRATPFMLDKQRDADKSLVSSHGGICGKPWTSPIFPCQTHATEFQAHVQPLGEKMFKAREGKHHRRKPQDVQKAVVKAKPSREESEETMHCAHADLITSGPSKTVAWLGSDWPVVAVNPVGGICSAMERTPSGWSHPWIPEERISAWDAVAGYTSSAVYAAALEDLVGSLTQGKFADFVVLSESHFGQGTGIFPRVIYLRGVGHQDLKLDNILSKLNMCEKVVISTFRRYHNSEVHGS</sequence>
<dbReference type="Proteomes" id="UP000001514">
    <property type="component" value="Unassembled WGS sequence"/>
</dbReference>
<dbReference type="PANTHER" id="PTHR23244:SF471">
    <property type="entry name" value="GUANINE NUCLEOTIDE-BINDING PROTEIN SUBUNIT BETA 1-RELATED"/>
    <property type="match status" value="1"/>
</dbReference>
<dbReference type="AlphaFoldDB" id="D8TED9"/>
<protein>
    <recommendedName>
        <fullName evidence="4">Amidohydrolase 3 domain-containing protein</fullName>
    </recommendedName>
</protein>
<accession>D8TED9</accession>
<dbReference type="eggNOG" id="KOG0379">
    <property type="taxonomic scope" value="Eukaryota"/>
</dbReference>
<dbReference type="PANTHER" id="PTHR23244">
    <property type="entry name" value="KELCH REPEAT DOMAIN"/>
    <property type="match status" value="1"/>
</dbReference>
<organism evidence="3">
    <name type="scientific">Selaginella moellendorffii</name>
    <name type="common">Spikemoss</name>
    <dbReference type="NCBI Taxonomy" id="88036"/>
    <lineage>
        <taxon>Eukaryota</taxon>
        <taxon>Viridiplantae</taxon>
        <taxon>Streptophyta</taxon>
        <taxon>Embryophyta</taxon>
        <taxon>Tracheophyta</taxon>
        <taxon>Lycopodiopsida</taxon>
        <taxon>Selaginellales</taxon>
        <taxon>Selaginellaceae</taxon>
        <taxon>Selaginella</taxon>
    </lineage>
</organism>
<dbReference type="InterPro" id="IPR015915">
    <property type="entry name" value="Kelch-typ_b-propeller"/>
</dbReference>
<evidence type="ECO:0008006" key="4">
    <source>
        <dbReference type="Google" id="ProtNLM"/>
    </source>
</evidence>
<dbReference type="Pfam" id="PF01344">
    <property type="entry name" value="Kelch_1"/>
    <property type="match status" value="1"/>
</dbReference>
<dbReference type="Gramene" id="EFJ04966">
    <property type="protein sequence ID" value="EFJ04966"/>
    <property type="gene ID" value="SELMODRAFT_431919"/>
</dbReference>
<keyword evidence="3" id="KW-1185">Reference proteome</keyword>
<dbReference type="STRING" id="88036.D8TED9"/>
<dbReference type="FunCoup" id="D8TED9">
    <property type="interactions" value="1698"/>
</dbReference>
<dbReference type="InParanoid" id="D8TED9"/>
<dbReference type="KEGG" id="smo:SELMODRAFT_431919"/>
<gene>
    <name evidence="2" type="ORF">SELMODRAFT_431919</name>
</gene>
<reference evidence="2 3" key="1">
    <citation type="journal article" date="2011" name="Science">
        <title>The Selaginella genome identifies genetic changes associated with the evolution of vascular plants.</title>
        <authorList>
            <person name="Banks J.A."/>
            <person name="Nishiyama T."/>
            <person name="Hasebe M."/>
            <person name="Bowman J.L."/>
            <person name="Gribskov M."/>
            <person name="dePamphilis C."/>
            <person name="Albert V.A."/>
            <person name="Aono N."/>
            <person name="Aoyama T."/>
            <person name="Ambrose B.A."/>
            <person name="Ashton N.W."/>
            <person name="Axtell M.J."/>
            <person name="Barker E."/>
            <person name="Barker M.S."/>
            <person name="Bennetzen J.L."/>
            <person name="Bonawitz N.D."/>
            <person name="Chapple C."/>
            <person name="Cheng C."/>
            <person name="Correa L.G."/>
            <person name="Dacre M."/>
            <person name="DeBarry J."/>
            <person name="Dreyer I."/>
            <person name="Elias M."/>
            <person name="Engstrom E.M."/>
            <person name="Estelle M."/>
            <person name="Feng L."/>
            <person name="Finet C."/>
            <person name="Floyd S.K."/>
            <person name="Frommer W.B."/>
            <person name="Fujita T."/>
            <person name="Gramzow L."/>
            <person name="Gutensohn M."/>
            <person name="Harholt J."/>
            <person name="Hattori M."/>
            <person name="Heyl A."/>
            <person name="Hirai T."/>
            <person name="Hiwatashi Y."/>
            <person name="Ishikawa M."/>
            <person name="Iwata M."/>
            <person name="Karol K.G."/>
            <person name="Koehler B."/>
            <person name="Kolukisaoglu U."/>
            <person name="Kubo M."/>
            <person name="Kurata T."/>
            <person name="Lalonde S."/>
            <person name="Li K."/>
            <person name="Li Y."/>
            <person name="Litt A."/>
            <person name="Lyons E."/>
            <person name="Manning G."/>
            <person name="Maruyama T."/>
            <person name="Michael T.P."/>
            <person name="Mikami K."/>
            <person name="Miyazaki S."/>
            <person name="Morinaga S."/>
            <person name="Murata T."/>
            <person name="Mueller-Roeber B."/>
            <person name="Nelson D.R."/>
            <person name="Obara M."/>
            <person name="Oguri Y."/>
            <person name="Olmstead R.G."/>
            <person name="Onodera N."/>
            <person name="Petersen B.L."/>
            <person name="Pils B."/>
            <person name="Prigge M."/>
            <person name="Rensing S.A."/>
            <person name="Riano-Pachon D.M."/>
            <person name="Roberts A.W."/>
            <person name="Sato Y."/>
            <person name="Scheller H.V."/>
            <person name="Schulz B."/>
            <person name="Schulz C."/>
            <person name="Shakirov E.V."/>
            <person name="Shibagaki N."/>
            <person name="Shinohara N."/>
            <person name="Shippen D.E."/>
            <person name="Soerensen I."/>
            <person name="Sotooka R."/>
            <person name="Sugimoto N."/>
            <person name="Sugita M."/>
            <person name="Sumikawa N."/>
            <person name="Tanurdzic M."/>
            <person name="Theissen G."/>
            <person name="Ulvskov P."/>
            <person name="Wakazuki S."/>
            <person name="Weng J.K."/>
            <person name="Willats W.W."/>
            <person name="Wipf D."/>
            <person name="Wolf P.G."/>
            <person name="Yang L."/>
            <person name="Zimmer A.D."/>
            <person name="Zhu Q."/>
            <person name="Mitros T."/>
            <person name="Hellsten U."/>
            <person name="Loque D."/>
            <person name="Otillar R."/>
            <person name="Salamov A."/>
            <person name="Schmutz J."/>
            <person name="Shapiro H."/>
            <person name="Lindquist E."/>
            <person name="Lucas S."/>
            <person name="Rokhsar D."/>
            <person name="Grigoriev I.V."/>
        </authorList>
    </citation>
    <scope>NUCLEOTIDE SEQUENCE [LARGE SCALE GENOMIC DNA]</scope>
</reference>
<dbReference type="Pfam" id="PF24681">
    <property type="entry name" value="Kelch_KLHDC2_KLHL20_DRC7"/>
    <property type="match status" value="1"/>
</dbReference>
<dbReference type="InterPro" id="IPR006652">
    <property type="entry name" value="Kelch_1"/>
</dbReference>
<evidence type="ECO:0000256" key="1">
    <source>
        <dbReference type="SAM" id="MobiDB-lite"/>
    </source>
</evidence>
<evidence type="ECO:0000313" key="2">
    <source>
        <dbReference type="EMBL" id="EFJ04966.1"/>
    </source>
</evidence>